<dbReference type="AlphaFoldDB" id="A0A7C2W9C9"/>
<comment type="caution">
    <text evidence="3">The sequence shown here is derived from an EMBL/GenBank/DDBJ whole genome shotgun (WGS) entry which is preliminary data.</text>
</comment>
<keyword evidence="1" id="KW-0456">Lyase</keyword>
<accession>A0A7C2W9C9</accession>
<dbReference type="EMBL" id="DSID01000690">
    <property type="protein sequence ID" value="HEX71389.1"/>
    <property type="molecule type" value="Genomic_DNA"/>
</dbReference>
<feature type="domain" description="Amidohydrolase-related" evidence="2">
    <location>
        <begin position="9"/>
        <end position="329"/>
    </location>
</feature>
<dbReference type="PANTHER" id="PTHR21240:SF19">
    <property type="entry name" value="CATALYTIC_ HYDROLASE"/>
    <property type="match status" value="1"/>
</dbReference>
<dbReference type="InterPro" id="IPR006680">
    <property type="entry name" value="Amidohydro-rel"/>
</dbReference>
<evidence type="ECO:0000259" key="2">
    <source>
        <dbReference type="Pfam" id="PF04909"/>
    </source>
</evidence>
<dbReference type="PANTHER" id="PTHR21240">
    <property type="entry name" value="2-AMINO-3-CARBOXYLMUCONATE-6-SEMIALDEHYDE DECARBOXYLASE"/>
    <property type="match status" value="1"/>
</dbReference>
<reference evidence="3" key="1">
    <citation type="journal article" date="2020" name="mSystems">
        <title>Genome- and Community-Level Interaction Insights into Carbon Utilization and Element Cycling Functions of Hydrothermarchaeota in Hydrothermal Sediment.</title>
        <authorList>
            <person name="Zhou Z."/>
            <person name="Liu Y."/>
            <person name="Xu W."/>
            <person name="Pan J."/>
            <person name="Luo Z.H."/>
            <person name="Li M."/>
        </authorList>
    </citation>
    <scope>NUCLEOTIDE SEQUENCE [LARGE SCALE GENOMIC DNA]</scope>
    <source>
        <strain evidence="3">SpSt-192</strain>
    </source>
</reference>
<evidence type="ECO:0000313" key="3">
    <source>
        <dbReference type="EMBL" id="HEX71389.1"/>
    </source>
</evidence>
<protein>
    <recommendedName>
        <fullName evidence="2">Amidohydrolase-related domain-containing protein</fullName>
    </recommendedName>
</protein>
<dbReference type="Pfam" id="PF04909">
    <property type="entry name" value="Amidohydro_2"/>
    <property type="match status" value="1"/>
</dbReference>
<organism evidence="3">
    <name type="scientific">Thermorudis sp</name>
    <dbReference type="NCBI Taxonomy" id="1969470"/>
    <lineage>
        <taxon>Bacteria</taxon>
        <taxon>Pseudomonadati</taxon>
        <taxon>Thermomicrobiota</taxon>
        <taxon>Thermomicrobia</taxon>
        <taxon>Thermomicrobia incertae sedis</taxon>
        <taxon>Thermorudis</taxon>
    </lineage>
</organism>
<gene>
    <name evidence="3" type="ORF">ENP13_09135</name>
</gene>
<evidence type="ECO:0000256" key="1">
    <source>
        <dbReference type="ARBA" id="ARBA00023239"/>
    </source>
</evidence>
<dbReference type="GO" id="GO:0016787">
    <property type="term" value="F:hydrolase activity"/>
    <property type="evidence" value="ECO:0007669"/>
    <property type="project" value="InterPro"/>
</dbReference>
<dbReference type="Gene3D" id="3.20.20.140">
    <property type="entry name" value="Metal-dependent hydrolases"/>
    <property type="match status" value="1"/>
</dbReference>
<dbReference type="InterPro" id="IPR032466">
    <property type="entry name" value="Metal_Hydrolase"/>
</dbReference>
<dbReference type="SUPFAM" id="SSF51556">
    <property type="entry name" value="Metallo-dependent hydrolases"/>
    <property type="match status" value="1"/>
</dbReference>
<dbReference type="GO" id="GO:0016831">
    <property type="term" value="F:carboxy-lyase activity"/>
    <property type="evidence" value="ECO:0007669"/>
    <property type="project" value="InterPro"/>
</dbReference>
<name>A0A7C2W9C9_9BACT</name>
<dbReference type="InterPro" id="IPR032465">
    <property type="entry name" value="ACMSD"/>
</dbReference>
<proteinExistence type="predicted"/>
<sequence length="354" mass="40465">MRLGRFVIDTHVHAQRFAAGPNLQGSQSYTDLARVMMDMIPYDNSARLLYDMERYGIDMCVLLPGTWFTNEINLQLVERYPDKFVACANACETHHKAMRGEIEWTIEAAAAELDQLLATGKFVGIGEGIPSDPTRRSRGQSISMTERLDEMRVILQVARKHRVPARIHTGVVQGYPLTHHAMPETIHILWLADLAAEFPDVPLILDHGGMQAGYLERWVDEALHVAGSFDHVFLETGLWWAELYEKALTDPNVGPEKLLFGTDWGASMPTAWRPAPHPRSFFQQLRKQGIVRHQVDYWGWAMRQLLKLDLPQDDLNLILGGNAIRVFRLEDRLPLTRLFRPVEGPWKEEEVRTL</sequence>